<proteinExistence type="predicted"/>
<name>A0AC61PKW0_9FIRM</name>
<evidence type="ECO:0000313" key="2">
    <source>
        <dbReference type="Proteomes" id="UP000192328"/>
    </source>
</evidence>
<protein>
    <submittedName>
        <fullName evidence="1">Uncharacterized protein</fullName>
    </submittedName>
</protein>
<keyword evidence="2" id="KW-1185">Reference proteome</keyword>
<dbReference type="Proteomes" id="UP000192328">
    <property type="component" value="Unassembled WGS sequence"/>
</dbReference>
<dbReference type="EMBL" id="FWXZ01000002">
    <property type="protein sequence ID" value="SMC57614.1"/>
    <property type="molecule type" value="Genomic_DNA"/>
</dbReference>
<sequence length="360" mass="39669">MKRALTLLCAVMLVLLPLAGAHAAGSPKNGYILPEELKKIPAKASAVALPEGLPEPARVTEFSVSDAGRLTLTLDREVPKLVVTEINFVEATENTIFSKKNTDSAVAHRTGNEDSIFNVYIYWNGDTGLTQEYNTWNGPLEFVRASLSDDADGADAEYAFREDGTLISETRTVEDTKDRFVRTVTFGEDGKAESCIVSWRQTGFGGYVLDAEFSPDGKLTGLECRTDETTVVLRSAALDADDRTKLILRENCYDPVGFDEAVMAKYRGISKAAMSYATMTDLPPMEEADAKKAKDARIWVLTFGDFFDYQEYVFITKDPLFILKDKKAVPNSKAKDLNGDPIDFSAMPAVETPAFEAPRF</sequence>
<accession>A0AC61PKW0</accession>
<comment type="caution">
    <text evidence="1">The sequence shown here is derived from an EMBL/GenBank/DDBJ whole genome shotgun (WGS) entry which is preliminary data.</text>
</comment>
<organism evidence="1 2">
    <name type="scientific">Aristaeella lactis</name>
    <dbReference type="NCBI Taxonomy" id="3046383"/>
    <lineage>
        <taxon>Bacteria</taxon>
        <taxon>Bacillati</taxon>
        <taxon>Bacillota</taxon>
        <taxon>Clostridia</taxon>
        <taxon>Eubacteriales</taxon>
        <taxon>Aristaeellaceae</taxon>
        <taxon>Aristaeella</taxon>
    </lineage>
</organism>
<reference evidence="1" key="1">
    <citation type="submission" date="2017-04" db="EMBL/GenBank/DDBJ databases">
        <authorList>
            <person name="Varghese N."/>
            <person name="Submissions S."/>
        </authorList>
    </citation>
    <scope>NUCLEOTIDE SEQUENCE</scope>
    <source>
        <strain evidence="1">WTE2008</strain>
    </source>
</reference>
<evidence type="ECO:0000313" key="1">
    <source>
        <dbReference type="EMBL" id="SMC57614.1"/>
    </source>
</evidence>
<gene>
    <name evidence="1" type="ORF">SAMN06297397_1455</name>
</gene>